<dbReference type="Proteomes" id="UP000735302">
    <property type="component" value="Unassembled WGS sequence"/>
</dbReference>
<organism evidence="1 2">
    <name type="scientific">Plakobranchus ocellatus</name>
    <dbReference type="NCBI Taxonomy" id="259542"/>
    <lineage>
        <taxon>Eukaryota</taxon>
        <taxon>Metazoa</taxon>
        <taxon>Spiralia</taxon>
        <taxon>Lophotrochozoa</taxon>
        <taxon>Mollusca</taxon>
        <taxon>Gastropoda</taxon>
        <taxon>Heterobranchia</taxon>
        <taxon>Euthyneura</taxon>
        <taxon>Panpulmonata</taxon>
        <taxon>Sacoglossa</taxon>
        <taxon>Placobranchoidea</taxon>
        <taxon>Plakobranchidae</taxon>
        <taxon>Plakobranchus</taxon>
    </lineage>
</organism>
<comment type="caution">
    <text evidence="1">The sequence shown here is derived from an EMBL/GenBank/DDBJ whole genome shotgun (WGS) entry which is preliminary data.</text>
</comment>
<reference evidence="1 2" key="1">
    <citation type="journal article" date="2021" name="Elife">
        <title>Chloroplast acquisition without the gene transfer in kleptoplastic sea slugs, Plakobranchus ocellatus.</title>
        <authorList>
            <person name="Maeda T."/>
            <person name="Takahashi S."/>
            <person name="Yoshida T."/>
            <person name="Shimamura S."/>
            <person name="Takaki Y."/>
            <person name="Nagai Y."/>
            <person name="Toyoda A."/>
            <person name="Suzuki Y."/>
            <person name="Arimoto A."/>
            <person name="Ishii H."/>
            <person name="Satoh N."/>
            <person name="Nishiyama T."/>
            <person name="Hasebe M."/>
            <person name="Maruyama T."/>
            <person name="Minagawa J."/>
            <person name="Obokata J."/>
            <person name="Shigenobu S."/>
        </authorList>
    </citation>
    <scope>NUCLEOTIDE SEQUENCE [LARGE SCALE GENOMIC DNA]</scope>
</reference>
<sequence>MLHQECVILPAMKPRDQYSVLTHNIPSLLQVPGCERSNIDVDPFACSTVSWGVGGTVDSKPALRSAKTLMSRIRANPSAP</sequence>
<evidence type="ECO:0000313" key="2">
    <source>
        <dbReference type="Proteomes" id="UP000735302"/>
    </source>
</evidence>
<keyword evidence="2" id="KW-1185">Reference proteome</keyword>
<gene>
    <name evidence="1" type="ORF">PoB_006901400</name>
</gene>
<evidence type="ECO:0000313" key="1">
    <source>
        <dbReference type="EMBL" id="GFO42509.1"/>
    </source>
</evidence>
<dbReference type="EMBL" id="BLXT01007807">
    <property type="protein sequence ID" value="GFO42509.1"/>
    <property type="molecule type" value="Genomic_DNA"/>
</dbReference>
<protein>
    <submittedName>
        <fullName evidence="1">Uncharacterized protein</fullName>
    </submittedName>
</protein>
<name>A0AAV4DEG7_9GAST</name>
<proteinExistence type="predicted"/>
<accession>A0AAV4DEG7</accession>
<dbReference type="AlphaFoldDB" id="A0AAV4DEG7"/>